<evidence type="ECO:0000256" key="1">
    <source>
        <dbReference type="SAM" id="Phobius"/>
    </source>
</evidence>
<feature type="transmembrane region" description="Helical" evidence="1">
    <location>
        <begin position="27"/>
        <end position="44"/>
    </location>
</feature>
<feature type="transmembrane region" description="Helical" evidence="1">
    <location>
        <begin position="77"/>
        <end position="98"/>
    </location>
</feature>
<gene>
    <name evidence="2" type="ORF">DXA38_09170</name>
</gene>
<keyword evidence="1" id="KW-0472">Membrane</keyword>
<reference evidence="2 3" key="1">
    <citation type="submission" date="2018-08" db="EMBL/GenBank/DDBJ databases">
        <title>A genome reference for cultivated species of the human gut microbiota.</title>
        <authorList>
            <person name="Zou Y."/>
            <person name="Xue W."/>
            <person name="Luo G."/>
        </authorList>
    </citation>
    <scope>NUCLEOTIDE SEQUENCE [LARGE SCALE GENOMIC DNA]</scope>
    <source>
        <strain evidence="2 3">OF01-2LB</strain>
    </source>
</reference>
<dbReference type="Proteomes" id="UP000260025">
    <property type="component" value="Unassembled WGS sequence"/>
</dbReference>
<keyword evidence="1" id="KW-1133">Transmembrane helix</keyword>
<dbReference type="OrthoDB" id="9959657at2"/>
<dbReference type="EMBL" id="QVEV01000011">
    <property type="protein sequence ID" value="RGC15831.1"/>
    <property type="molecule type" value="Genomic_DNA"/>
</dbReference>
<sequence>MKNQKFIGAVVLICIQLYMLLYDLKAVFGLFDLFIIGLIYYLLIKRKIVLKDYMMYVLLLVIGSILCSVFHSSSILGIGIVTTLAQMVFIISSYYVYCSKQKRDHYIRQGFINKQHE</sequence>
<evidence type="ECO:0000313" key="3">
    <source>
        <dbReference type="Proteomes" id="UP000260025"/>
    </source>
</evidence>
<organism evidence="2 3">
    <name type="scientific">Clostridium innocuum</name>
    <dbReference type="NCBI Taxonomy" id="1522"/>
    <lineage>
        <taxon>Bacteria</taxon>
        <taxon>Bacillati</taxon>
        <taxon>Bacillota</taxon>
        <taxon>Clostridia</taxon>
        <taxon>Eubacteriales</taxon>
        <taxon>Clostridiaceae</taxon>
        <taxon>Clostridium</taxon>
    </lineage>
</organism>
<evidence type="ECO:0000313" key="2">
    <source>
        <dbReference type="EMBL" id="RGC15831.1"/>
    </source>
</evidence>
<dbReference type="AlphaFoldDB" id="A0A3E2VX02"/>
<keyword evidence="1" id="KW-0812">Transmembrane</keyword>
<accession>A0A3E2VX02</accession>
<feature type="transmembrane region" description="Helical" evidence="1">
    <location>
        <begin position="5"/>
        <end position="21"/>
    </location>
</feature>
<comment type="caution">
    <text evidence="2">The sequence shown here is derived from an EMBL/GenBank/DDBJ whole genome shotgun (WGS) entry which is preliminary data.</text>
</comment>
<protein>
    <submittedName>
        <fullName evidence="2">Uncharacterized protein</fullName>
    </submittedName>
</protein>
<feature type="transmembrane region" description="Helical" evidence="1">
    <location>
        <begin position="53"/>
        <end position="71"/>
    </location>
</feature>
<dbReference type="RefSeq" id="WP_117442928.1">
    <property type="nucleotide sequence ID" value="NZ_JAJFEN010000009.1"/>
</dbReference>
<proteinExistence type="predicted"/>
<name>A0A3E2VX02_CLOIN</name>